<evidence type="ECO:0000313" key="2">
    <source>
        <dbReference type="Proteomes" id="UP000803844"/>
    </source>
</evidence>
<dbReference type="InterPro" id="IPR039535">
    <property type="entry name" value="ASST-like"/>
</dbReference>
<dbReference type="AlphaFoldDB" id="A0A9P5CMR0"/>
<dbReference type="RefSeq" id="XP_040774302.1">
    <property type="nucleotide sequence ID" value="XM_040922253.1"/>
</dbReference>
<dbReference type="PANTHER" id="PTHR35340">
    <property type="entry name" value="PQQ ENZYME REPEAT PROTEIN-RELATED"/>
    <property type="match status" value="1"/>
</dbReference>
<proteinExistence type="predicted"/>
<dbReference type="Pfam" id="PF14269">
    <property type="entry name" value="Arylsulfotran_2"/>
    <property type="match status" value="1"/>
</dbReference>
<reference evidence="1" key="1">
    <citation type="journal article" date="2020" name="Phytopathology">
        <title>Genome sequence of the chestnut blight fungus Cryphonectria parasitica EP155: A fundamental resource for an archetypical invasive plant pathogen.</title>
        <authorList>
            <person name="Crouch J.A."/>
            <person name="Dawe A."/>
            <person name="Aerts A."/>
            <person name="Barry K."/>
            <person name="Churchill A.C.L."/>
            <person name="Grimwood J."/>
            <person name="Hillman B."/>
            <person name="Milgroom M.G."/>
            <person name="Pangilinan J."/>
            <person name="Smith M."/>
            <person name="Salamov A."/>
            <person name="Schmutz J."/>
            <person name="Yadav J."/>
            <person name="Grigoriev I.V."/>
            <person name="Nuss D."/>
        </authorList>
    </citation>
    <scope>NUCLEOTIDE SEQUENCE</scope>
    <source>
        <strain evidence="1">EP155</strain>
    </source>
</reference>
<evidence type="ECO:0008006" key="3">
    <source>
        <dbReference type="Google" id="ProtNLM"/>
    </source>
</evidence>
<keyword evidence="2" id="KW-1185">Reference proteome</keyword>
<name>A0A9P5CMR0_CRYP1</name>
<dbReference type="PANTHER" id="PTHR35340:SF5">
    <property type="entry name" value="ASST-DOMAIN-CONTAINING PROTEIN"/>
    <property type="match status" value="1"/>
</dbReference>
<dbReference type="InterPro" id="IPR011047">
    <property type="entry name" value="Quinoprotein_ADH-like_sf"/>
</dbReference>
<protein>
    <recommendedName>
        <fullName evidence="3">Arylsulfotransferase</fullName>
    </recommendedName>
</protein>
<accession>A0A9P5CMR0</accession>
<gene>
    <name evidence="1" type="ORF">M406DRAFT_347100</name>
</gene>
<dbReference type="Proteomes" id="UP000803844">
    <property type="component" value="Unassembled WGS sequence"/>
</dbReference>
<dbReference type="OrthoDB" id="5427350at2759"/>
<dbReference type="SUPFAM" id="SSF50998">
    <property type="entry name" value="Quinoprotein alcohol dehydrogenase-like"/>
    <property type="match status" value="1"/>
</dbReference>
<dbReference type="GeneID" id="63839382"/>
<organism evidence="1 2">
    <name type="scientific">Cryphonectria parasitica (strain ATCC 38755 / EP155)</name>
    <dbReference type="NCBI Taxonomy" id="660469"/>
    <lineage>
        <taxon>Eukaryota</taxon>
        <taxon>Fungi</taxon>
        <taxon>Dikarya</taxon>
        <taxon>Ascomycota</taxon>
        <taxon>Pezizomycotina</taxon>
        <taxon>Sordariomycetes</taxon>
        <taxon>Sordariomycetidae</taxon>
        <taxon>Diaporthales</taxon>
        <taxon>Cryphonectriaceae</taxon>
        <taxon>Cryphonectria-Endothia species complex</taxon>
        <taxon>Cryphonectria</taxon>
    </lineage>
</organism>
<sequence length="508" mass="57509">MGASELWANVLSRLHLHRHLSWYGLGLYGLAPSTHLESFEPRVPYLDFPRWDARCSQDYVFFGWRGHEVDEPGAVILDAQGELVWRNTDESQTDQNDVRPQVYRGERFLTYQMDGADGNQSEGYWYMLDESYNIRYRVRPNGFPHADMHEFQITEDDTALIITTIPIPYDLRNVGGPEHGWVEDCYFQELDIETGEVLFQWSSVDHFPINTTMEVQNNCLIDPRARFAGCGDDEDSAFDYFHLNSVEKDASGNYLISARNTWGISYIDGTTGEVLWTLGAGRVNDFEDLSDGLATDFAWQHHARWVDEDKTILSFFDNHYHRIGDPYGPSGGRVVELNLHNRTARLRHLLEHPNHIKPESQGNTQHLDNGNYMVGWGSSGAFTEFAPDGEVLCDGRFGAEAAFEFSPVSSYRVFRGEWTGMPSYPPSVAVVGNKVYVSWNGATEVERWQVEALDESEKTVDVLAQAFKDGFETVIDLPKAAANSMIRVVALSEGGERLGTTDFLEPGQ</sequence>
<comment type="caution">
    <text evidence="1">The sequence shown here is derived from an EMBL/GenBank/DDBJ whole genome shotgun (WGS) entry which is preliminary data.</text>
</comment>
<dbReference type="InterPro" id="IPR053143">
    <property type="entry name" value="Arylsulfate_ST"/>
</dbReference>
<evidence type="ECO:0000313" key="1">
    <source>
        <dbReference type="EMBL" id="KAF3763341.1"/>
    </source>
</evidence>
<dbReference type="EMBL" id="MU032349">
    <property type="protein sequence ID" value="KAF3763341.1"/>
    <property type="molecule type" value="Genomic_DNA"/>
</dbReference>